<evidence type="ECO:0000256" key="1">
    <source>
        <dbReference type="ARBA" id="ARBA00010688"/>
    </source>
</evidence>
<evidence type="ECO:0000256" key="3">
    <source>
        <dbReference type="ARBA" id="ARBA00022777"/>
    </source>
</evidence>
<dbReference type="Proteomes" id="UP000652477">
    <property type="component" value="Unassembled WGS sequence"/>
</dbReference>
<keyword evidence="6" id="KW-1185">Reference proteome</keyword>
<reference evidence="5" key="1">
    <citation type="submission" date="2020-08" db="EMBL/GenBank/DDBJ databases">
        <title>Genome public.</title>
        <authorList>
            <person name="Liu C."/>
            <person name="Sun Q."/>
        </authorList>
    </citation>
    <scope>NUCLEOTIDE SEQUENCE</scope>
    <source>
        <strain evidence="5">NSJ-55</strain>
    </source>
</reference>
<evidence type="ECO:0000256" key="2">
    <source>
        <dbReference type="ARBA" id="ARBA00022679"/>
    </source>
</evidence>
<dbReference type="PANTHER" id="PTHR43320:SF2">
    <property type="entry name" value="2-DEHYDRO-3-DEOXYGLUCONOKINASE_2-DEHYDRO-3-DEOXYGALACTONOKINASE"/>
    <property type="match status" value="1"/>
</dbReference>
<dbReference type="Pfam" id="PF00294">
    <property type="entry name" value="PfkB"/>
    <property type="match status" value="1"/>
</dbReference>
<dbReference type="Gene3D" id="3.40.1190.20">
    <property type="match status" value="1"/>
</dbReference>
<accession>A0A923LL06</accession>
<evidence type="ECO:0000259" key="4">
    <source>
        <dbReference type="Pfam" id="PF00294"/>
    </source>
</evidence>
<comment type="similarity">
    <text evidence="1">Belongs to the carbohydrate kinase PfkB family.</text>
</comment>
<sequence length="315" mass="34688">MPEILTAGETMAVLVPEGTGPLHYHDRYQLKAAGAESNVAIGVCKLGHTASFLSRIGEDEMGIFILHTLRAEGVEVNRVKTDSGYHTGLMLKEIDERGTKVFYYRENSAASHMQTEDVQEEFLQGVKIVHLTGVTPVLSKSCKEAVDKLFALAHQKNIQVSFDPNIRKKLWGDKDYSELIRNYTMQAQIVLIGLDEAEILLETRDKDKIFHRLFVKGNARIAAIKDGANGAFVSDGKSIEEIPPYPCHPKETIGAGDGFNAGFLCGVLEEKPLDICGKMGAVCGALATEVTGDFEGYPTQIQMKQILNGEQEIFR</sequence>
<dbReference type="GO" id="GO:0016301">
    <property type="term" value="F:kinase activity"/>
    <property type="evidence" value="ECO:0007669"/>
    <property type="project" value="UniProtKB-KW"/>
</dbReference>
<keyword evidence="2" id="KW-0808">Transferase</keyword>
<dbReference type="EMBL" id="JACOPF010000003">
    <property type="protein sequence ID" value="MBC5689982.1"/>
    <property type="molecule type" value="Genomic_DNA"/>
</dbReference>
<dbReference type="RefSeq" id="WP_186876643.1">
    <property type="nucleotide sequence ID" value="NZ_JACOPF010000003.1"/>
</dbReference>
<dbReference type="InterPro" id="IPR011611">
    <property type="entry name" value="PfkB_dom"/>
</dbReference>
<dbReference type="InterPro" id="IPR052700">
    <property type="entry name" value="Carb_kinase_PfkB-like"/>
</dbReference>
<dbReference type="InterPro" id="IPR029056">
    <property type="entry name" value="Ribokinase-like"/>
</dbReference>
<feature type="domain" description="Carbohydrate kinase PfkB" evidence="4">
    <location>
        <begin position="2"/>
        <end position="298"/>
    </location>
</feature>
<dbReference type="AlphaFoldDB" id="A0A923LL06"/>
<gene>
    <name evidence="5" type="ORF">H8S37_13780</name>
</gene>
<keyword evidence="3 5" id="KW-0418">Kinase</keyword>
<evidence type="ECO:0000313" key="5">
    <source>
        <dbReference type="EMBL" id="MBC5689982.1"/>
    </source>
</evidence>
<dbReference type="SUPFAM" id="SSF53613">
    <property type="entry name" value="Ribokinase-like"/>
    <property type="match status" value="1"/>
</dbReference>
<protein>
    <submittedName>
        <fullName evidence="5">Sugar kinase</fullName>
    </submittedName>
</protein>
<organism evidence="5 6">
    <name type="scientific">Mediterraneibacter hominis</name>
    <dbReference type="NCBI Taxonomy" id="2763054"/>
    <lineage>
        <taxon>Bacteria</taxon>
        <taxon>Bacillati</taxon>
        <taxon>Bacillota</taxon>
        <taxon>Clostridia</taxon>
        <taxon>Lachnospirales</taxon>
        <taxon>Lachnospiraceae</taxon>
        <taxon>Mediterraneibacter</taxon>
    </lineage>
</organism>
<proteinExistence type="inferred from homology"/>
<comment type="caution">
    <text evidence="5">The sequence shown here is derived from an EMBL/GenBank/DDBJ whole genome shotgun (WGS) entry which is preliminary data.</text>
</comment>
<dbReference type="PANTHER" id="PTHR43320">
    <property type="entry name" value="SUGAR KINASE"/>
    <property type="match status" value="1"/>
</dbReference>
<dbReference type="CDD" id="cd01166">
    <property type="entry name" value="KdgK"/>
    <property type="match status" value="1"/>
</dbReference>
<name>A0A923LL06_9FIRM</name>
<evidence type="ECO:0000313" key="6">
    <source>
        <dbReference type="Proteomes" id="UP000652477"/>
    </source>
</evidence>